<dbReference type="VEuPathDB" id="FungiDB:CJJ09_002059"/>
<dbReference type="VEuPathDB" id="FungiDB:B9J08_000089"/>
<sequence length="337" mass="38400">MTQLTPIRGFTNTPVTKSVIVIGTVLALALLALQLKYLVTLAIDPLIVQYSQYWRVATFQLSVINESDYLLSTILWFHFKTLERFFGPRKYFSLITVFALYNAVLTFLVLSVGQLLLNALLSVIPMLKSYSPYKFVYRDTFFNSVVPGPLGILASLYMCHGTYIPVSYHFKILFRRVEASDETENSSDDTNANRVINNPGKLLTLNDHFQIHILFTLLMLNNGIASLIPCLIGLLVGRLYTSELLAGSKNFHLPNLVFRLFVSPRKINTSAFDLLRQRIRGFHRLPQSPPREAEPTPEREDVAEETIDDIRNPEEPANRSETPVRPLGRQFLETFRT</sequence>
<keyword evidence="4 6" id="KW-0472">Membrane</keyword>
<feature type="compositionally biased region" description="Basic and acidic residues" evidence="5">
    <location>
        <begin position="291"/>
        <end position="300"/>
    </location>
</feature>
<keyword evidence="2 6" id="KW-0812">Transmembrane</keyword>
<keyword evidence="3 6" id="KW-1133">Transmembrane helix</keyword>
<gene>
    <name evidence="7" type="ORF">QG37_08221</name>
</gene>
<name>A0A0L0NPE7_CANAR</name>
<accession>A0A0L0NPE7</accession>
<comment type="caution">
    <text evidence="7">The sequence shown here is derived from an EMBL/GenBank/DDBJ whole genome shotgun (WGS) entry which is preliminary data.</text>
</comment>
<dbReference type="VEuPathDB" id="FungiDB:CJJ07_000505"/>
<dbReference type="EMBL" id="LGST01000070">
    <property type="protein sequence ID" value="KND95525.1"/>
    <property type="molecule type" value="Genomic_DNA"/>
</dbReference>
<dbReference type="VEuPathDB" id="FungiDB:QG37_08221"/>
<evidence type="ECO:0000256" key="3">
    <source>
        <dbReference type="ARBA" id="ARBA00022989"/>
    </source>
</evidence>
<reference evidence="8" key="1">
    <citation type="journal article" date="2015" name="BMC Genomics">
        <title>Draft genome of a commonly misdiagnosed multidrug resistant pathogen Candida auris.</title>
        <authorList>
            <person name="Chatterjee S."/>
            <person name="Alampalli S.V."/>
            <person name="Nageshan R.K."/>
            <person name="Chettiar S.T."/>
            <person name="Joshi S."/>
            <person name="Tatu U.S."/>
        </authorList>
    </citation>
    <scope>NUCLEOTIDE SEQUENCE [LARGE SCALE GENOMIC DNA]</scope>
    <source>
        <strain evidence="8">6684</strain>
    </source>
</reference>
<feature type="transmembrane region" description="Helical" evidence="6">
    <location>
        <begin position="59"/>
        <end position="79"/>
    </location>
</feature>
<dbReference type="GO" id="GO:0016020">
    <property type="term" value="C:membrane"/>
    <property type="evidence" value="ECO:0007669"/>
    <property type="project" value="UniProtKB-SubCell"/>
</dbReference>
<dbReference type="AlphaFoldDB" id="A0A0L0NPE7"/>
<dbReference type="VEuPathDB" id="FungiDB:CJI96_0001525"/>
<organism evidence="7 8">
    <name type="scientific">Candidozyma auris</name>
    <name type="common">Yeast</name>
    <name type="synonym">Candida auris</name>
    <dbReference type="NCBI Taxonomy" id="498019"/>
    <lineage>
        <taxon>Eukaryota</taxon>
        <taxon>Fungi</taxon>
        <taxon>Dikarya</taxon>
        <taxon>Ascomycota</taxon>
        <taxon>Saccharomycotina</taxon>
        <taxon>Pichiomycetes</taxon>
        <taxon>Metschnikowiaceae</taxon>
        <taxon>Candidozyma</taxon>
    </lineage>
</organism>
<evidence type="ECO:0000256" key="2">
    <source>
        <dbReference type="ARBA" id="ARBA00022692"/>
    </source>
</evidence>
<feature type="region of interest" description="Disordered" evidence="5">
    <location>
        <begin position="284"/>
        <end position="337"/>
    </location>
</feature>
<evidence type="ECO:0000256" key="6">
    <source>
        <dbReference type="SAM" id="Phobius"/>
    </source>
</evidence>
<evidence type="ECO:0000256" key="5">
    <source>
        <dbReference type="SAM" id="MobiDB-lite"/>
    </source>
</evidence>
<evidence type="ECO:0000256" key="1">
    <source>
        <dbReference type="ARBA" id="ARBA00004141"/>
    </source>
</evidence>
<evidence type="ECO:0000313" key="8">
    <source>
        <dbReference type="Proteomes" id="UP000037122"/>
    </source>
</evidence>
<dbReference type="SUPFAM" id="SSF144091">
    <property type="entry name" value="Rhomboid-like"/>
    <property type="match status" value="1"/>
</dbReference>
<feature type="compositionally biased region" description="Basic and acidic residues" evidence="5">
    <location>
        <begin position="308"/>
        <end position="318"/>
    </location>
</feature>
<feature type="transmembrane region" description="Helical" evidence="6">
    <location>
        <begin position="144"/>
        <end position="166"/>
    </location>
</feature>
<dbReference type="Proteomes" id="UP000037122">
    <property type="component" value="Unassembled WGS sequence"/>
</dbReference>
<feature type="transmembrane region" description="Helical" evidence="6">
    <location>
        <begin position="91"/>
        <end position="124"/>
    </location>
</feature>
<evidence type="ECO:0000256" key="4">
    <source>
        <dbReference type="ARBA" id="ARBA00023136"/>
    </source>
</evidence>
<evidence type="ECO:0000313" key="7">
    <source>
        <dbReference type="EMBL" id="KND95525.1"/>
    </source>
</evidence>
<comment type="subcellular location">
    <subcellularLocation>
        <location evidence="1">Membrane</location>
        <topology evidence="1">Multi-pass membrane protein</topology>
    </subcellularLocation>
</comment>
<proteinExistence type="predicted"/>
<dbReference type="InterPro" id="IPR035952">
    <property type="entry name" value="Rhomboid-like_sf"/>
</dbReference>
<dbReference type="VEuPathDB" id="FungiDB:CJI97_000094"/>
<evidence type="ECO:0008006" key="9">
    <source>
        <dbReference type="Google" id="ProtNLM"/>
    </source>
</evidence>
<feature type="transmembrane region" description="Helical" evidence="6">
    <location>
        <begin position="211"/>
        <end position="236"/>
    </location>
</feature>
<protein>
    <recommendedName>
        <fullName evidence="9">Peptidase S54 rhomboid domain-containing protein</fullName>
    </recommendedName>
</protein>
<feature type="transmembrane region" description="Helical" evidence="6">
    <location>
        <begin position="20"/>
        <end position="39"/>
    </location>
</feature>